<organism evidence="1 2">
    <name type="scientific">Romanomermis culicivorax</name>
    <name type="common">Nematode worm</name>
    <dbReference type="NCBI Taxonomy" id="13658"/>
    <lineage>
        <taxon>Eukaryota</taxon>
        <taxon>Metazoa</taxon>
        <taxon>Ecdysozoa</taxon>
        <taxon>Nematoda</taxon>
        <taxon>Enoplea</taxon>
        <taxon>Dorylaimia</taxon>
        <taxon>Mermithida</taxon>
        <taxon>Mermithoidea</taxon>
        <taxon>Mermithidae</taxon>
        <taxon>Romanomermis</taxon>
    </lineage>
</organism>
<dbReference type="WBParaSite" id="nRc.2.0.1.t28407-RA">
    <property type="protein sequence ID" value="nRc.2.0.1.t28407-RA"/>
    <property type="gene ID" value="nRc.2.0.1.g28407"/>
</dbReference>
<dbReference type="Proteomes" id="UP000887565">
    <property type="component" value="Unplaced"/>
</dbReference>
<proteinExistence type="predicted"/>
<protein>
    <submittedName>
        <fullName evidence="2">Uncharacterized protein</fullName>
    </submittedName>
</protein>
<reference evidence="2" key="1">
    <citation type="submission" date="2022-11" db="UniProtKB">
        <authorList>
            <consortium name="WormBaseParasite"/>
        </authorList>
    </citation>
    <scope>IDENTIFICATION</scope>
</reference>
<sequence length="7" mass="975">MEKKRKR</sequence>
<name>A0A915JQM2_ROMCU</name>
<keyword evidence="1" id="KW-1185">Reference proteome</keyword>
<accession>A0A915JQM2</accession>
<evidence type="ECO:0000313" key="1">
    <source>
        <dbReference type="Proteomes" id="UP000887565"/>
    </source>
</evidence>
<evidence type="ECO:0000313" key="2">
    <source>
        <dbReference type="WBParaSite" id="nRc.2.0.1.t28407-RA"/>
    </source>
</evidence>